<name>A0A939BUT3_9BACL</name>
<organism evidence="3 4">
    <name type="scientific">Brevibacillus fulvus</name>
    <dbReference type="NCBI Taxonomy" id="1125967"/>
    <lineage>
        <taxon>Bacteria</taxon>
        <taxon>Bacillati</taxon>
        <taxon>Bacillota</taxon>
        <taxon>Bacilli</taxon>
        <taxon>Bacillales</taxon>
        <taxon>Paenibacillaceae</taxon>
        <taxon>Brevibacillus</taxon>
    </lineage>
</organism>
<dbReference type="RefSeq" id="WP_204518509.1">
    <property type="nucleotide sequence ID" value="NZ_BAABIN010000016.1"/>
</dbReference>
<evidence type="ECO:0000313" key="4">
    <source>
        <dbReference type="Proteomes" id="UP000717624"/>
    </source>
</evidence>
<feature type="region of interest" description="Disordered" evidence="1">
    <location>
        <begin position="44"/>
        <end position="91"/>
    </location>
</feature>
<accession>A0A939BUT3</accession>
<protein>
    <recommendedName>
        <fullName evidence="5">Lipoprotein</fullName>
    </recommendedName>
</protein>
<evidence type="ECO:0008006" key="5">
    <source>
        <dbReference type="Google" id="ProtNLM"/>
    </source>
</evidence>
<sequence length="91" mass="9133">MMKKTSVIVSMFLTASLAVSGCSSTTYSNSNDCYDGDNDGYCDDDSGSSGSSSGSTYRSYSSGSSKYAKNPSAITTGAKGGIGSSSHSSSS</sequence>
<proteinExistence type="predicted"/>
<dbReference type="PROSITE" id="PS51257">
    <property type="entry name" value="PROKAR_LIPOPROTEIN"/>
    <property type="match status" value="1"/>
</dbReference>
<feature type="chain" id="PRO_5039631717" description="Lipoprotein" evidence="2">
    <location>
        <begin position="21"/>
        <end position="91"/>
    </location>
</feature>
<evidence type="ECO:0000256" key="2">
    <source>
        <dbReference type="SAM" id="SignalP"/>
    </source>
</evidence>
<feature type="compositionally biased region" description="Low complexity" evidence="1">
    <location>
        <begin position="47"/>
        <end position="65"/>
    </location>
</feature>
<evidence type="ECO:0000256" key="1">
    <source>
        <dbReference type="SAM" id="MobiDB-lite"/>
    </source>
</evidence>
<gene>
    <name evidence="3" type="ORF">JOD01_002374</name>
</gene>
<comment type="caution">
    <text evidence="3">The sequence shown here is derived from an EMBL/GenBank/DDBJ whole genome shotgun (WGS) entry which is preliminary data.</text>
</comment>
<keyword evidence="4" id="KW-1185">Reference proteome</keyword>
<dbReference type="EMBL" id="JAFBEB010000007">
    <property type="protein sequence ID" value="MBM7590764.1"/>
    <property type="molecule type" value="Genomic_DNA"/>
</dbReference>
<dbReference type="Proteomes" id="UP000717624">
    <property type="component" value="Unassembled WGS sequence"/>
</dbReference>
<feature type="signal peptide" evidence="2">
    <location>
        <begin position="1"/>
        <end position="20"/>
    </location>
</feature>
<keyword evidence="2" id="KW-0732">Signal</keyword>
<reference evidence="3" key="1">
    <citation type="submission" date="2021-01" db="EMBL/GenBank/DDBJ databases">
        <title>Genomic Encyclopedia of Type Strains, Phase IV (KMG-IV): sequencing the most valuable type-strain genomes for metagenomic binning, comparative biology and taxonomic classification.</title>
        <authorList>
            <person name="Goeker M."/>
        </authorList>
    </citation>
    <scope>NUCLEOTIDE SEQUENCE</scope>
    <source>
        <strain evidence="3">DSM 25523</strain>
    </source>
</reference>
<dbReference type="AlphaFoldDB" id="A0A939BUT3"/>
<evidence type="ECO:0000313" key="3">
    <source>
        <dbReference type="EMBL" id="MBM7590764.1"/>
    </source>
</evidence>